<sequence>MDIMVAKTTNKTLVISARVLHKKPVAIKNATLNASVARPFISYISTLLIALLSSTAANAADWKVTPTFSVLETYSDNVNLSSQNQKSGFTTQIAPGVTVSGKSVGRVKLDVNYSLQDVISLGEVQRNRLYHQLAGTANAELVDQTLYMDARANIGQQNISALGPQGTDTTTGDTSNITTVSTYSLSPYLLHKFGSVATGQARFTHDQAFYSSGGVADSTSNAVALSLNSGQSFNDVFWGLNYKNSKITSDNSQSDRESKSTSGTLGYNLTPKFRLFTSAGNETNTYATAPGASTGGSFWSAGFGWTPSDRTSLQASYGRRFFGKTYTLDLSHHTRMTTWSAKYSQDVTDTRTVALQPKAYDAYIDPTTHQLVFYRDATGNLSPKILDTPFLTNDVYINKLFTASVSINSGKSNVGLTAYNSVREFQVSGNSDRQYGGNAAWTLRLNPLLSSNVSAGWNRVLAPASSLQNDLWIVRLSLIRQFVPGTSGSVELRHQERTSNQANSDYTENGITARLNMTFN</sequence>
<organism evidence="1 2">
    <name type="scientific">Sulfurirhabdus autotrophica</name>
    <dbReference type="NCBI Taxonomy" id="1706046"/>
    <lineage>
        <taxon>Bacteria</taxon>
        <taxon>Pseudomonadati</taxon>
        <taxon>Pseudomonadota</taxon>
        <taxon>Betaproteobacteria</taxon>
        <taxon>Nitrosomonadales</taxon>
        <taxon>Sulfuricellaceae</taxon>
        <taxon>Sulfurirhabdus</taxon>
    </lineage>
</organism>
<dbReference type="Proteomes" id="UP000295367">
    <property type="component" value="Unassembled WGS sequence"/>
</dbReference>
<dbReference type="SUPFAM" id="SSF56935">
    <property type="entry name" value="Porins"/>
    <property type="match status" value="1"/>
</dbReference>
<comment type="caution">
    <text evidence="1">The sequence shown here is derived from an EMBL/GenBank/DDBJ whole genome shotgun (WGS) entry which is preliminary data.</text>
</comment>
<proteinExistence type="predicted"/>
<evidence type="ECO:0000313" key="1">
    <source>
        <dbReference type="EMBL" id="TCV88156.1"/>
    </source>
</evidence>
<dbReference type="EMBL" id="SMCO01000004">
    <property type="protein sequence ID" value="TCV88156.1"/>
    <property type="molecule type" value="Genomic_DNA"/>
</dbReference>
<protein>
    <submittedName>
        <fullName evidence="1">Uncharacterized protein (PEP-CTERM system associated)</fullName>
    </submittedName>
</protein>
<name>A0A4R3Y8G3_9PROT</name>
<dbReference type="AlphaFoldDB" id="A0A4R3Y8G3"/>
<dbReference type="NCBIfam" id="TIGR03016">
    <property type="entry name" value="pepcterm_hypo_1"/>
    <property type="match status" value="1"/>
</dbReference>
<dbReference type="OrthoDB" id="8522878at2"/>
<reference evidence="1 2" key="1">
    <citation type="submission" date="2019-03" db="EMBL/GenBank/DDBJ databases">
        <title>Genomic Encyclopedia of Type Strains, Phase IV (KMG-IV): sequencing the most valuable type-strain genomes for metagenomic binning, comparative biology and taxonomic classification.</title>
        <authorList>
            <person name="Goeker M."/>
        </authorList>
    </citation>
    <scope>NUCLEOTIDE SEQUENCE [LARGE SCALE GENOMIC DNA]</scope>
    <source>
        <strain evidence="1 2">DSM 100309</strain>
    </source>
</reference>
<accession>A0A4R3Y8G3</accession>
<dbReference type="InterPro" id="IPR017467">
    <property type="entry name" value="CHP03016_PEP-CTERM"/>
</dbReference>
<evidence type="ECO:0000313" key="2">
    <source>
        <dbReference type="Proteomes" id="UP000295367"/>
    </source>
</evidence>
<gene>
    <name evidence="1" type="ORF">EDC63_104113</name>
</gene>
<keyword evidence="2" id="KW-1185">Reference proteome</keyword>